<name>A0A516RCB2_STRST</name>
<dbReference type="EMBL" id="CP040916">
    <property type="protein sequence ID" value="QDQ13295.1"/>
    <property type="molecule type" value="Genomic_DNA"/>
</dbReference>
<protein>
    <submittedName>
        <fullName evidence="2">Uncharacterized protein</fullName>
    </submittedName>
</protein>
<accession>A0A516RCB2</accession>
<gene>
    <name evidence="2" type="ORF">FH965_24230</name>
</gene>
<feature type="chain" id="PRO_5022183959" evidence="1">
    <location>
        <begin position="27"/>
        <end position="115"/>
    </location>
</feature>
<feature type="signal peptide" evidence="1">
    <location>
        <begin position="1"/>
        <end position="26"/>
    </location>
</feature>
<organism evidence="2 3">
    <name type="scientific">Streptomyces spectabilis</name>
    <dbReference type="NCBI Taxonomy" id="68270"/>
    <lineage>
        <taxon>Bacteria</taxon>
        <taxon>Bacillati</taxon>
        <taxon>Actinomycetota</taxon>
        <taxon>Actinomycetes</taxon>
        <taxon>Kitasatosporales</taxon>
        <taxon>Streptomycetaceae</taxon>
        <taxon>Streptomyces</taxon>
    </lineage>
</organism>
<dbReference type="AlphaFoldDB" id="A0A516RCB2"/>
<proteinExistence type="predicted"/>
<dbReference type="Proteomes" id="UP000316806">
    <property type="component" value="Chromosome"/>
</dbReference>
<evidence type="ECO:0000256" key="1">
    <source>
        <dbReference type="SAM" id="SignalP"/>
    </source>
</evidence>
<evidence type="ECO:0000313" key="3">
    <source>
        <dbReference type="Proteomes" id="UP000316806"/>
    </source>
</evidence>
<reference evidence="2 3" key="1">
    <citation type="journal article" date="2019" name="J. Ind. Microbiol. Biotechnol.">
        <title>The complete genomic sequence of Streptomyces spectabilis NRRL-2792 and identification of secondary metabolite biosynthetic gene clusters.</title>
        <authorList>
            <person name="Sinha A."/>
            <person name="Phillips-Salemka S."/>
            <person name="Niraula T.A."/>
            <person name="Short K.A."/>
            <person name="Niraula N.P."/>
        </authorList>
    </citation>
    <scope>NUCLEOTIDE SEQUENCE [LARGE SCALE GENOMIC DNA]</scope>
    <source>
        <strain evidence="2 3">NRRL 2792</strain>
    </source>
</reference>
<dbReference type="RefSeq" id="WP_144320565.1">
    <property type="nucleotide sequence ID" value="NZ_CP040916.1"/>
</dbReference>
<sequence length="115" mass="12123">MRLRHAVGAAFGALALIATIPTSANAAGGIFFYQYGDSANPTAGQMEDPKADECHNIPEVEGKPGSAFSPKNNVTEHEATLYSEEDCAGVGTKLAYGSELGPDVKFKSVIFELED</sequence>
<keyword evidence="1" id="KW-0732">Signal</keyword>
<evidence type="ECO:0000313" key="2">
    <source>
        <dbReference type="EMBL" id="QDQ13295.1"/>
    </source>
</evidence>